<sequence>MDLYVQVRTMLEEGLAGIIHLSIIFGILYNFISDTARLTRIRTRLGGIVCECNSLKSFQTFVWLLCTSPWQKCRKYLQRSLVTSYGIAGRLVIYFIFMSHLVSYTFAASLGENGCNENCNLSVDHFCKLVFNTYTCMKCKMVCANEDSQSDRDVCNENCQDSQYFPKLPATTLSTNIAPTPNLNSSTLKPSATSSWTEASVQVTSLTVGPTFKDSAFSFTDQGENYFYTIAFLAILSLCFFVWLWCHCASSRRRCKISSDSKDIPMKEIKIQNEDIPMKEIKVQNEGNTAYQTSRPRTENVAVPPSDETQQGLGEFFLSPTGRSESQWVKYSN</sequence>
<comment type="caution">
    <text evidence="3">The sequence shown here is derived from an EMBL/GenBank/DDBJ whole genome shotgun (WGS) entry which is preliminary data.</text>
</comment>
<feature type="transmembrane region" description="Helical" evidence="2">
    <location>
        <begin position="14"/>
        <end position="32"/>
    </location>
</feature>
<protein>
    <submittedName>
        <fullName evidence="3">Uncharacterized protein</fullName>
    </submittedName>
</protein>
<evidence type="ECO:0000256" key="2">
    <source>
        <dbReference type="SAM" id="Phobius"/>
    </source>
</evidence>
<keyword evidence="4" id="KW-1185">Reference proteome</keyword>
<feature type="transmembrane region" description="Helical" evidence="2">
    <location>
        <begin position="81"/>
        <end position="102"/>
    </location>
</feature>
<dbReference type="EMBL" id="JAIZAY010000008">
    <property type="protein sequence ID" value="KAJ8037476.1"/>
    <property type="molecule type" value="Genomic_DNA"/>
</dbReference>
<proteinExistence type="predicted"/>
<keyword evidence="2" id="KW-1133">Transmembrane helix</keyword>
<evidence type="ECO:0000256" key="1">
    <source>
        <dbReference type="SAM" id="MobiDB-lite"/>
    </source>
</evidence>
<feature type="transmembrane region" description="Helical" evidence="2">
    <location>
        <begin position="226"/>
        <end position="246"/>
    </location>
</feature>
<gene>
    <name evidence="3" type="ORF">HOLleu_18299</name>
</gene>
<keyword evidence="2" id="KW-0472">Membrane</keyword>
<accession>A0A9Q1C3U9</accession>
<evidence type="ECO:0000313" key="4">
    <source>
        <dbReference type="Proteomes" id="UP001152320"/>
    </source>
</evidence>
<keyword evidence="2" id="KW-0812">Transmembrane</keyword>
<name>A0A9Q1C3U9_HOLLE</name>
<feature type="compositionally biased region" description="Polar residues" evidence="1">
    <location>
        <begin position="321"/>
        <end position="333"/>
    </location>
</feature>
<reference evidence="3" key="1">
    <citation type="submission" date="2021-10" db="EMBL/GenBank/DDBJ databases">
        <title>Tropical sea cucumber genome reveals ecological adaptation and Cuvierian tubules defense mechanism.</title>
        <authorList>
            <person name="Chen T."/>
        </authorList>
    </citation>
    <scope>NUCLEOTIDE SEQUENCE</scope>
    <source>
        <strain evidence="3">Nanhai2018</strain>
        <tissue evidence="3">Muscle</tissue>
    </source>
</reference>
<dbReference type="Proteomes" id="UP001152320">
    <property type="component" value="Chromosome 8"/>
</dbReference>
<feature type="compositionally biased region" description="Polar residues" evidence="1">
    <location>
        <begin position="286"/>
        <end position="295"/>
    </location>
</feature>
<dbReference type="AlphaFoldDB" id="A0A9Q1C3U9"/>
<feature type="region of interest" description="Disordered" evidence="1">
    <location>
        <begin position="286"/>
        <end position="333"/>
    </location>
</feature>
<organism evidence="3 4">
    <name type="scientific">Holothuria leucospilota</name>
    <name type="common">Black long sea cucumber</name>
    <name type="synonym">Mertensiothuria leucospilota</name>
    <dbReference type="NCBI Taxonomy" id="206669"/>
    <lineage>
        <taxon>Eukaryota</taxon>
        <taxon>Metazoa</taxon>
        <taxon>Echinodermata</taxon>
        <taxon>Eleutherozoa</taxon>
        <taxon>Echinozoa</taxon>
        <taxon>Holothuroidea</taxon>
        <taxon>Aspidochirotacea</taxon>
        <taxon>Aspidochirotida</taxon>
        <taxon>Holothuriidae</taxon>
        <taxon>Holothuria</taxon>
    </lineage>
</organism>
<evidence type="ECO:0000313" key="3">
    <source>
        <dbReference type="EMBL" id="KAJ8037476.1"/>
    </source>
</evidence>